<evidence type="ECO:0000256" key="2">
    <source>
        <dbReference type="SAM" id="Phobius"/>
    </source>
</evidence>
<protein>
    <recommendedName>
        <fullName evidence="5">DUF4190 domain-containing protein</fullName>
    </recommendedName>
</protein>
<dbReference type="AlphaFoldDB" id="A0A852X5E1"/>
<name>A0A852X5E1_9MICO</name>
<evidence type="ECO:0000313" key="3">
    <source>
        <dbReference type="EMBL" id="NYG37657.1"/>
    </source>
</evidence>
<gene>
    <name evidence="3" type="ORF">BJY28_002126</name>
</gene>
<evidence type="ECO:0008006" key="5">
    <source>
        <dbReference type="Google" id="ProtNLM"/>
    </source>
</evidence>
<reference evidence="3 4" key="1">
    <citation type="submission" date="2020-07" db="EMBL/GenBank/DDBJ databases">
        <title>Sequencing the genomes of 1000 actinobacteria strains.</title>
        <authorList>
            <person name="Klenk H.-P."/>
        </authorList>
    </citation>
    <scope>NUCLEOTIDE SEQUENCE [LARGE SCALE GENOMIC DNA]</scope>
    <source>
        <strain evidence="3 4">DSM 24723</strain>
    </source>
</reference>
<keyword evidence="2" id="KW-0812">Transmembrane</keyword>
<dbReference type="RefSeq" id="WP_218875294.1">
    <property type="nucleotide sequence ID" value="NZ_JACBZX010000001.1"/>
</dbReference>
<dbReference type="EMBL" id="JACBZX010000001">
    <property type="protein sequence ID" value="NYG37657.1"/>
    <property type="molecule type" value="Genomic_DNA"/>
</dbReference>
<keyword evidence="4" id="KW-1185">Reference proteome</keyword>
<feature type="region of interest" description="Disordered" evidence="1">
    <location>
        <begin position="1"/>
        <end position="107"/>
    </location>
</feature>
<evidence type="ECO:0000256" key="1">
    <source>
        <dbReference type="SAM" id="MobiDB-lite"/>
    </source>
</evidence>
<feature type="transmembrane region" description="Helical" evidence="2">
    <location>
        <begin position="129"/>
        <end position="150"/>
    </location>
</feature>
<feature type="transmembrane region" description="Helical" evidence="2">
    <location>
        <begin position="176"/>
        <end position="202"/>
    </location>
</feature>
<feature type="compositionally biased region" description="Low complexity" evidence="1">
    <location>
        <begin position="47"/>
        <end position="74"/>
    </location>
</feature>
<comment type="caution">
    <text evidence="3">The sequence shown here is derived from an EMBL/GenBank/DDBJ whole genome shotgun (WGS) entry which is preliminary data.</text>
</comment>
<sequence length="206" mass="20563">MSSVPPPPPDGAREPFDPTGSSPYPSESSGRSEEPVTGSDDNLGRDATAPESSPASEVSASESSASEPPATESTVPGSTDGGDQSPGSTAAGDATPPPAAPYPGYGSAPTMSPGYATGAQAEHPQGTTVLVLGILGLVCCSLLAPVAWYMGQKTLNEIDASPTTYTNRQTVNIGRILGIIGTVLVIAVAVLYLFIGVLAVGVSSST</sequence>
<proteinExistence type="predicted"/>
<dbReference type="Proteomes" id="UP000592181">
    <property type="component" value="Unassembled WGS sequence"/>
</dbReference>
<organism evidence="3 4">
    <name type="scientific">Janibacter alkaliphilus</name>
    <dbReference type="NCBI Taxonomy" id="1069963"/>
    <lineage>
        <taxon>Bacteria</taxon>
        <taxon>Bacillati</taxon>
        <taxon>Actinomycetota</taxon>
        <taxon>Actinomycetes</taxon>
        <taxon>Micrococcales</taxon>
        <taxon>Intrasporangiaceae</taxon>
        <taxon>Janibacter</taxon>
    </lineage>
</organism>
<feature type="compositionally biased region" description="Pro residues" evidence="1">
    <location>
        <begin position="1"/>
        <end position="10"/>
    </location>
</feature>
<evidence type="ECO:0000313" key="4">
    <source>
        <dbReference type="Proteomes" id="UP000592181"/>
    </source>
</evidence>
<keyword evidence="2" id="KW-0472">Membrane</keyword>
<accession>A0A852X5E1</accession>
<keyword evidence="2" id="KW-1133">Transmembrane helix</keyword>